<dbReference type="RefSeq" id="WP_020197964.1">
    <property type="nucleotide sequence ID" value="NZ_BAOH01000172.1"/>
</dbReference>
<dbReference type="InterPro" id="IPR051338">
    <property type="entry name" value="NodU/CmcH_Carbamoyltrnsfr"/>
</dbReference>
<dbReference type="PATRIC" id="fig|1229493.5.peg.1616"/>
<dbReference type="EMBL" id="JPRD01000019">
    <property type="protein sequence ID" value="KIF52735.1"/>
    <property type="molecule type" value="Genomic_DNA"/>
</dbReference>
<dbReference type="Gene3D" id="3.90.870.20">
    <property type="entry name" value="Carbamoyltransferase, C-terminal domain"/>
    <property type="match status" value="1"/>
</dbReference>
<dbReference type="CDD" id="cd24098">
    <property type="entry name" value="ASKHA_NBD_TobZ_N"/>
    <property type="match status" value="1"/>
</dbReference>
<evidence type="ECO:0000313" key="4">
    <source>
        <dbReference type="EMBL" id="KIF52735.1"/>
    </source>
</evidence>
<feature type="domain" description="Carbamoyltransferase" evidence="2">
    <location>
        <begin position="6"/>
        <end position="347"/>
    </location>
</feature>
<reference evidence="4 5" key="1">
    <citation type="submission" date="2014-07" db="EMBL/GenBank/DDBJ databases">
        <title>Unique and conserved regions in Vibrio harveyi and related species in comparison with the shrimp pathogen Vibrio harveyi CAIM 1792.</title>
        <authorList>
            <person name="Espinoza-Valles I."/>
            <person name="Vora G."/>
            <person name="Leekitcharoenphon P."/>
            <person name="Ussery D."/>
            <person name="Hoj L."/>
            <person name="Gomez-Gil B."/>
        </authorList>
    </citation>
    <scope>NUCLEOTIDE SEQUENCE [LARGE SCALE GENOMIC DNA]</scope>
    <source>
        <strain evidence="5">CAIM 1854 / LMG 25443</strain>
    </source>
</reference>
<dbReference type="InterPro" id="IPR038152">
    <property type="entry name" value="Carbam_trans_C_sf"/>
</dbReference>
<dbReference type="PANTHER" id="PTHR34847">
    <property type="entry name" value="NODULATION PROTEIN U"/>
    <property type="match status" value="1"/>
</dbReference>
<dbReference type="Pfam" id="PF02543">
    <property type="entry name" value="Carbam_trans_N"/>
    <property type="match status" value="1"/>
</dbReference>
<name>A0A0C1Z6W3_9VIBR</name>
<dbReference type="AlphaFoldDB" id="A0A0C1Z6W3"/>
<evidence type="ECO:0000259" key="3">
    <source>
        <dbReference type="Pfam" id="PF16861"/>
    </source>
</evidence>
<dbReference type="InterPro" id="IPR043129">
    <property type="entry name" value="ATPase_NBD"/>
</dbReference>
<evidence type="ECO:0008006" key="6">
    <source>
        <dbReference type="Google" id="ProtNLM"/>
    </source>
</evidence>
<evidence type="ECO:0000259" key="2">
    <source>
        <dbReference type="Pfam" id="PF02543"/>
    </source>
</evidence>
<dbReference type="Gene3D" id="3.30.420.40">
    <property type="match status" value="2"/>
</dbReference>
<gene>
    <name evidence="4" type="ORF">H735_12560</name>
</gene>
<dbReference type="GO" id="GO:0003824">
    <property type="term" value="F:catalytic activity"/>
    <property type="evidence" value="ECO:0007669"/>
    <property type="project" value="InterPro"/>
</dbReference>
<dbReference type="InterPro" id="IPR031730">
    <property type="entry name" value="Carbam_trans_C"/>
</dbReference>
<comment type="caution">
    <text evidence="4">The sequence shown here is derived from an EMBL/GenBank/DDBJ whole genome shotgun (WGS) entry which is preliminary data.</text>
</comment>
<dbReference type="SUPFAM" id="SSF53067">
    <property type="entry name" value="Actin-like ATPase domain"/>
    <property type="match status" value="1"/>
</dbReference>
<sequence length="611" mass="69189">MDKYYLGISCYYHDSAVALLKNGEIVSAMQEERFSRLKQDSSFPKLALSRLLDDYELTLDDIEQVFYYEDPDIKFDRILATCANFGIKGIGSFSKDIPRWLIDKKHVKRKIKKELKSFQVSENLPEIQYVEHHKSHAASAFYPSPFESAAVLCIDGVGEWATTTGWIGSATGLKKVLEIRYPHSLGLLYSAFTSYCGFKVDSGEYKLMGLAPYGKPTFYNDIVSNLIDINEDGSYRLDLSYFDYATGNSMTSDKFHKLFGGEPREPESQLTEREFNLAASVQKVLEDVVIKIANHLRAITGETNLCLSGGVALNCVSNGNLERHNIFNQIWAQPASGDSGGALGAALEGWNNSFPTCRKSRERDDMKGGYLGTSYDNDQIREYLDSQNAKYSLLNDEELVDHISQLLSDGNVIGWFQGKMEYGPRALCNRSIIGDSRNPEMQSKMNLKIKNRESFRPFAPVVLEEKLSEWFETESPSPYMLLVHDVAQNKLVKSGSHADVIGLDLLKMRRSTIPAVTHVDNSARIQSINRDRNPIFYQLLNAFYTKTDCPVLVNTSFNVRGEPIVESPANAYACFMRTEMDYLVMGNYVLRKQKQPNWEDAIDWKKEFTLD</sequence>
<comment type="similarity">
    <text evidence="1">Belongs to the NodU/CmcH family.</text>
</comment>
<protein>
    <recommendedName>
        <fullName evidence="6">Carbamoyltransferase</fullName>
    </recommendedName>
</protein>
<dbReference type="PANTHER" id="PTHR34847:SF1">
    <property type="entry name" value="NODULATION PROTEIN U"/>
    <property type="match status" value="1"/>
</dbReference>
<organism evidence="4 5">
    <name type="scientific">Vibrio owensii CAIM 1854 = LMG 25443</name>
    <dbReference type="NCBI Taxonomy" id="1229493"/>
    <lineage>
        <taxon>Bacteria</taxon>
        <taxon>Pseudomonadati</taxon>
        <taxon>Pseudomonadota</taxon>
        <taxon>Gammaproteobacteria</taxon>
        <taxon>Vibrionales</taxon>
        <taxon>Vibrionaceae</taxon>
        <taxon>Vibrio</taxon>
    </lineage>
</organism>
<proteinExistence type="inferred from homology"/>
<feature type="domain" description="Carbamoyltransferase C-terminal" evidence="3">
    <location>
        <begin position="405"/>
        <end position="592"/>
    </location>
</feature>
<dbReference type="InterPro" id="IPR003696">
    <property type="entry name" value="Carbtransf_dom"/>
</dbReference>
<dbReference type="Pfam" id="PF16861">
    <property type="entry name" value="Carbam_trans_C"/>
    <property type="match status" value="1"/>
</dbReference>
<accession>A0A0C1Z6W3</accession>
<dbReference type="Proteomes" id="UP000031586">
    <property type="component" value="Unassembled WGS sequence"/>
</dbReference>
<evidence type="ECO:0000256" key="1">
    <source>
        <dbReference type="ARBA" id="ARBA00006129"/>
    </source>
</evidence>
<evidence type="ECO:0000313" key="5">
    <source>
        <dbReference type="Proteomes" id="UP000031586"/>
    </source>
</evidence>